<gene>
    <name evidence="3" type="ORF">GCM10012280_22800</name>
</gene>
<evidence type="ECO:0000259" key="2">
    <source>
        <dbReference type="Pfam" id="PF13581"/>
    </source>
</evidence>
<dbReference type="PANTHER" id="PTHR35526">
    <property type="entry name" value="ANTI-SIGMA-F FACTOR RSBW-RELATED"/>
    <property type="match status" value="1"/>
</dbReference>
<keyword evidence="4" id="KW-1185">Reference proteome</keyword>
<proteinExistence type="predicted"/>
<dbReference type="Gene3D" id="3.30.565.10">
    <property type="entry name" value="Histidine kinase-like ATPase, C-terminal domain"/>
    <property type="match status" value="1"/>
</dbReference>
<keyword evidence="1" id="KW-0418">Kinase</keyword>
<dbReference type="Proteomes" id="UP000641932">
    <property type="component" value="Unassembled WGS sequence"/>
</dbReference>
<dbReference type="GO" id="GO:0004674">
    <property type="term" value="F:protein serine/threonine kinase activity"/>
    <property type="evidence" value="ECO:0007669"/>
    <property type="project" value="UniProtKB-KW"/>
</dbReference>
<dbReference type="AlphaFoldDB" id="A0A917ZLS0"/>
<dbReference type="CDD" id="cd16936">
    <property type="entry name" value="HATPase_RsbW-like"/>
    <property type="match status" value="1"/>
</dbReference>
<dbReference type="EMBL" id="BMMS01000008">
    <property type="protein sequence ID" value="GGO86507.1"/>
    <property type="molecule type" value="Genomic_DNA"/>
</dbReference>
<keyword evidence="1" id="KW-0723">Serine/threonine-protein kinase</keyword>
<sequence length="188" mass="20085">MRNAVTTEEKLPVRLAGHGRCLAPPWRDVWPGRLNSQAVYRGGVLHVDKCNASFNARLFVVAALADWGLWAMRADVVLCASELVGNVAKHALRPASGRDDDRLASIGLRSWPHELFLEVGDHDPRFPAAAEPQTPGADLADGGRGLQMVRALADGLFWKRADDGGKVVYCRFALASHGVGGVAGGALA</sequence>
<accession>A0A917ZLS0</accession>
<dbReference type="InterPro" id="IPR050267">
    <property type="entry name" value="Anti-sigma-factor_SerPK"/>
</dbReference>
<feature type="domain" description="Histidine kinase/HSP90-like ATPase" evidence="2">
    <location>
        <begin position="55"/>
        <end position="169"/>
    </location>
</feature>
<reference evidence="3" key="2">
    <citation type="submission" date="2020-09" db="EMBL/GenBank/DDBJ databases">
        <authorList>
            <person name="Sun Q."/>
            <person name="Zhou Y."/>
        </authorList>
    </citation>
    <scope>NUCLEOTIDE SEQUENCE</scope>
    <source>
        <strain evidence="3">CGMCC 4.7201</strain>
    </source>
</reference>
<evidence type="ECO:0000256" key="1">
    <source>
        <dbReference type="ARBA" id="ARBA00022527"/>
    </source>
</evidence>
<dbReference type="InterPro" id="IPR003594">
    <property type="entry name" value="HATPase_dom"/>
</dbReference>
<dbReference type="InterPro" id="IPR036890">
    <property type="entry name" value="HATPase_C_sf"/>
</dbReference>
<dbReference type="PANTHER" id="PTHR35526:SF3">
    <property type="entry name" value="ANTI-SIGMA-F FACTOR RSBW"/>
    <property type="match status" value="1"/>
</dbReference>
<dbReference type="Pfam" id="PF13581">
    <property type="entry name" value="HATPase_c_2"/>
    <property type="match status" value="1"/>
</dbReference>
<reference evidence="3" key="1">
    <citation type="journal article" date="2014" name="Int. J. Syst. Evol. Microbiol.">
        <title>Complete genome sequence of Corynebacterium casei LMG S-19264T (=DSM 44701T), isolated from a smear-ripened cheese.</title>
        <authorList>
            <consortium name="US DOE Joint Genome Institute (JGI-PGF)"/>
            <person name="Walter F."/>
            <person name="Albersmeier A."/>
            <person name="Kalinowski J."/>
            <person name="Ruckert C."/>
        </authorList>
    </citation>
    <scope>NUCLEOTIDE SEQUENCE</scope>
    <source>
        <strain evidence="3">CGMCC 4.7201</strain>
    </source>
</reference>
<name>A0A917ZLS0_9ACTN</name>
<evidence type="ECO:0000313" key="4">
    <source>
        <dbReference type="Proteomes" id="UP000641932"/>
    </source>
</evidence>
<dbReference type="SUPFAM" id="SSF55874">
    <property type="entry name" value="ATPase domain of HSP90 chaperone/DNA topoisomerase II/histidine kinase"/>
    <property type="match status" value="1"/>
</dbReference>
<protein>
    <recommendedName>
        <fullName evidence="2">Histidine kinase/HSP90-like ATPase domain-containing protein</fullName>
    </recommendedName>
</protein>
<keyword evidence="1" id="KW-0808">Transferase</keyword>
<organism evidence="3 4">
    <name type="scientific">Wenjunlia tyrosinilytica</name>
    <dbReference type="NCBI Taxonomy" id="1544741"/>
    <lineage>
        <taxon>Bacteria</taxon>
        <taxon>Bacillati</taxon>
        <taxon>Actinomycetota</taxon>
        <taxon>Actinomycetes</taxon>
        <taxon>Kitasatosporales</taxon>
        <taxon>Streptomycetaceae</taxon>
        <taxon>Wenjunlia</taxon>
    </lineage>
</organism>
<evidence type="ECO:0000313" key="3">
    <source>
        <dbReference type="EMBL" id="GGO86507.1"/>
    </source>
</evidence>
<comment type="caution">
    <text evidence="3">The sequence shown here is derived from an EMBL/GenBank/DDBJ whole genome shotgun (WGS) entry which is preliminary data.</text>
</comment>